<dbReference type="Proteomes" id="UP000242664">
    <property type="component" value="Unassembled WGS sequence"/>
</dbReference>
<organism evidence="1 2">
    <name type="scientific">Vibrio antiquarius (strain Ex25)</name>
    <dbReference type="NCBI Taxonomy" id="150340"/>
    <lineage>
        <taxon>Bacteria</taxon>
        <taxon>Pseudomonadati</taxon>
        <taxon>Pseudomonadota</taxon>
        <taxon>Gammaproteobacteria</taxon>
        <taxon>Vibrionales</taxon>
        <taxon>Vibrionaceae</taxon>
        <taxon>Vibrio</taxon>
        <taxon>Vibrio diabolicus subgroup</taxon>
    </lineage>
</organism>
<dbReference type="EMBL" id="DS267815">
    <property type="protein sequence ID" value="EDN57768.1"/>
    <property type="molecule type" value="Genomic_DNA"/>
</dbReference>
<protein>
    <submittedName>
        <fullName evidence="1">Uncharacterized protein</fullName>
    </submittedName>
</protein>
<evidence type="ECO:0000313" key="1">
    <source>
        <dbReference type="EMBL" id="EDN57768.1"/>
    </source>
</evidence>
<name>A0ABM9WWN0_VIBAE</name>
<reference evidence="2" key="1">
    <citation type="submission" date="2006-10" db="EMBL/GenBank/DDBJ databases">
        <authorList>
            <person name="Heidelberg J."/>
            <person name="Sebastian Y."/>
        </authorList>
    </citation>
    <scope>NUCLEOTIDE SEQUENCE [LARGE SCALE GENOMIC DNA]</scope>
    <source>
        <strain evidence="2">EX25</strain>
    </source>
</reference>
<keyword evidence="2" id="KW-1185">Reference proteome</keyword>
<gene>
    <name evidence="1" type="ORF">VEx25_0085</name>
</gene>
<accession>A0ABM9WWN0</accession>
<evidence type="ECO:0000313" key="2">
    <source>
        <dbReference type="Proteomes" id="UP000242664"/>
    </source>
</evidence>
<proteinExistence type="predicted"/>
<sequence>MKTCLLKKTTTKRKLSHRKCLSFPVQRLRHLLCLFFRKMVTPLMTGGESSEKKVDKSCY</sequence>